<dbReference type="InterPro" id="IPR036525">
    <property type="entry name" value="Tubulin/FtsZ_GTPase_sf"/>
</dbReference>
<organism evidence="1">
    <name type="scientific">Intestinibacter bartlettii</name>
    <dbReference type="NCBI Taxonomy" id="261299"/>
    <lineage>
        <taxon>Bacteria</taxon>
        <taxon>Bacillati</taxon>
        <taxon>Bacillota</taxon>
        <taxon>Clostridia</taxon>
        <taxon>Peptostreptococcales</taxon>
        <taxon>Peptostreptococcaceae</taxon>
        <taxon>Intestinibacter</taxon>
    </lineage>
</organism>
<sequence>MEEKYTKVIAVGEEAINYLEDIKHNLQKNASFENIKVTKDVDKEFVRGLLDGIEVLYMLYDSSDKDVVNILKAISFMAQERRVLCIGLDICLKENKEDIGVDKEFKLNKYNLETTVDMINLISEAMDEETLIYVDLSDLKEIFQSKGAVSYSVKEFELDKNHAELAKMLEEDFYKSEGELTLKKGLLLAECSEAAGDNTLIYLNEVINALKDITESNIDMVFSYNEKVKDQKTMKIAYLRN</sequence>
<dbReference type="EMBL" id="CACRUE010000033">
    <property type="protein sequence ID" value="VYU25665.1"/>
    <property type="molecule type" value="Genomic_DNA"/>
</dbReference>
<dbReference type="RefSeq" id="WP_024038398.1">
    <property type="nucleotide sequence ID" value="NZ_CACRUE010000033.1"/>
</dbReference>
<evidence type="ECO:0008006" key="2">
    <source>
        <dbReference type="Google" id="ProtNLM"/>
    </source>
</evidence>
<protein>
    <recommendedName>
        <fullName evidence="2">Cell division protein FtsZ</fullName>
    </recommendedName>
</protein>
<accession>A0A6N3DB52</accession>
<gene>
    <name evidence="1" type="ORF">IBLFYP30_02162</name>
</gene>
<dbReference type="AlphaFoldDB" id="A0A6N3DB52"/>
<name>A0A6N3DB52_9FIRM</name>
<evidence type="ECO:0000313" key="1">
    <source>
        <dbReference type="EMBL" id="VYU25665.1"/>
    </source>
</evidence>
<reference evidence="1" key="1">
    <citation type="submission" date="2019-11" db="EMBL/GenBank/DDBJ databases">
        <authorList>
            <person name="Feng L."/>
        </authorList>
    </citation>
    <scope>NUCLEOTIDE SEQUENCE</scope>
    <source>
        <strain evidence="1">IbartlettiiLFYP30</strain>
    </source>
</reference>
<dbReference type="Gene3D" id="3.40.50.1440">
    <property type="entry name" value="Tubulin/FtsZ, GTPase domain"/>
    <property type="match status" value="1"/>
</dbReference>
<proteinExistence type="predicted"/>